<evidence type="ECO:0000259" key="5">
    <source>
        <dbReference type="Pfam" id="PF00135"/>
    </source>
</evidence>
<comment type="similarity">
    <text evidence="1 4">Belongs to the type-B carboxylesterase/lipase family.</text>
</comment>
<protein>
    <recommendedName>
        <fullName evidence="4">Carboxylic ester hydrolase</fullName>
        <ecNumber evidence="4">3.1.1.-</ecNumber>
    </recommendedName>
</protein>
<dbReference type="GeneID" id="27418936"/>
<dbReference type="InterPro" id="IPR029058">
    <property type="entry name" value="AB_hydrolase_fold"/>
</dbReference>
<name>V5EAE0_KALBG</name>
<dbReference type="SUPFAM" id="SSF53474">
    <property type="entry name" value="alpha/beta-Hydrolases"/>
    <property type="match status" value="1"/>
</dbReference>
<evidence type="ECO:0000256" key="2">
    <source>
        <dbReference type="ARBA" id="ARBA00010515"/>
    </source>
</evidence>
<organism evidence="6 7">
    <name type="scientific">Kalmanozyma brasiliensis (strain GHG001)</name>
    <name type="common">Yeast</name>
    <name type="synonym">Pseudozyma brasiliensis</name>
    <dbReference type="NCBI Taxonomy" id="1365824"/>
    <lineage>
        <taxon>Eukaryota</taxon>
        <taxon>Fungi</taxon>
        <taxon>Dikarya</taxon>
        <taxon>Basidiomycota</taxon>
        <taxon>Ustilaginomycotina</taxon>
        <taxon>Ustilaginomycetes</taxon>
        <taxon>Ustilaginales</taxon>
        <taxon>Ustilaginaceae</taxon>
        <taxon>Kalmanozyma</taxon>
    </lineage>
</organism>
<dbReference type="EMBL" id="KI545863">
    <property type="protein sequence ID" value="EST07366.1"/>
    <property type="molecule type" value="Genomic_DNA"/>
</dbReference>
<dbReference type="PROSITE" id="PS00122">
    <property type="entry name" value="CARBOXYLESTERASE_B_1"/>
    <property type="match status" value="1"/>
</dbReference>
<evidence type="ECO:0000256" key="3">
    <source>
        <dbReference type="ARBA" id="ARBA00022801"/>
    </source>
</evidence>
<accession>V5EAE0</accession>
<dbReference type="PANTHER" id="PTHR11559">
    <property type="entry name" value="CARBOXYLESTERASE"/>
    <property type="match status" value="1"/>
</dbReference>
<dbReference type="EC" id="3.1.1.-" evidence="4"/>
<comment type="similarity">
    <text evidence="2">Belongs to the 'GDXG' lipolytic enzyme family.</text>
</comment>
<dbReference type="eggNOG" id="KOG4389">
    <property type="taxonomic scope" value="Eukaryota"/>
</dbReference>
<gene>
    <name evidence="6" type="ORF">PSEUBRA_SCAF20g03120</name>
</gene>
<dbReference type="AlphaFoldDB" id="V5EAE0"/>
<dbReference type="InterPro" id="IPR002018">
    <property type="entry name" value="CarbesteraseB"/>
</dbReference>
<dbReference type="Pfam" id="PF00135">
    <property type="entry name" value="COesterase"/>
    <property type="match status" value="1"/>
</dbReference>
<evidence type="ECO:0000256" key="1">
    <source>
        <dbReference type="ARBA" id="ARBA00005964"/>
    </source>
</evidence>
<dbReference type="InterPro" id="IPR050309">
    <property type="entry name" value="Type-B_Carboxylest/Lipase"/>
</dbReference>
<reference evidence="7" key="1">
    <citation type="journal article" date="2013" name="Genome Announc.">
        <title>Draft genome sequence of Pseudozyma brasiliensis sp. nov. strain GHG001, a high producer of endo-1,4-xylanase isolated from an insect pest of sugarcane.</title>
        <authorList>
            <person name="Oliveira J.V.D.C."/>
            <person name="dos Santos R.A.C."/>
            <person name="Borges T.A."/>
            <person name="Riano-Pachon D.M."/>
            <person name="Goldman G.H."/>
        </authorList>
    </citation>
    <scope>NUCLEOTIDE SEQUENCE [LARGE SCALE GENOMIC DNA]</scope>
    <source>
        <strain evidence="7">GHG001</strain>
    </source>
</reference>
<dbReference type="STRING" id="1365824.V5EAE0"/>
<dbReference type="ESTHER" id="psebg-v5eae0">
    <property type="family name" value="Fungal_carboxylesterase_lipase"/>
</dbReference>
<sequence>MSLVGSLICLVCSFVTCMQTCGAAPVPPCPGNDCVISTNPRPAANPLLVNLSLGAVTGTVTDYSAQRFTLPYAAPPVGSLRFAWPQPLTSLNAPAYDASKLPKACMQQPDSRYEISEDGISEDCLYLNIYRPSPSISAAGQGKKPVLVWVHGGSFVSGSSTAPGLDGSWLASKNNVIVVTIQYRLGMFGFFSPSAFTDESAAPSSSTSTPGNQGVRDAIQALQFVHDNIASFGGDPNSVTLAGQSSGAHLIRALLNAPSAAPLFQRAILHSDPANFGTQSRTTSQKVSDFALSQTGCSDLACLRSQSADDLLGASMSTLQAGQSIDPSVAMTEVFRPFTGALTASPFENDPSRSSSTGKPIIFTNVENESGSVVGSMLQPTSAGAQNAQMQAYPMSLSRDQLLGQMFNAGRSTSLSSAPQYSVDMKANDGLRQNLESILTQGMFTCPNWNLAQRYATHTPSYIALFERGISYPSNAGNDYCATRVCHEDDIQLVFSNPNKLSDASTKAVVKEVQARWVAFMRSGNPNVGQYGGWSSTGDDQQNALVLRLGKDGGAASSIVDTVSLQSGQYAGCGQVWGSHVKYDWQLYG</sequence>
<feature type="signal peptide" evidence="4">
    <location>
        <begin position="1"/>
        <end position="23"/>
    </location>
</feature>
<dbReference type="Gene3D" id="3.40.50.1820">
    <property type="entry name" value="alpha/beta hydrolase"/>
    <property type="match status" value="1"/>
</dbReference>
<dbReference type="RefSeq" id="XP_016292355.1">
    <property type="nucleotide sequence ID" value="XM_016436299.1"/>
</dbReference>
<dbReference type="InterPro" id="IPR000997">
    <property type="entry name" value="Cholinesterase"/>
</dbReference>
<evidence type="ECO:0000313" key="6">
    <source>
        <dbReference type="EMBL" id="EST07366.1"/>
    </source>
</evidence>
<feature type="chain" id="PRO_5005148733" description="Carboxylic ester hydrolase" evidence="4">
    <location>
        <begin position="24"/>
        <end position="589"/>
    </location>
</feature>
<dbReference type="PROSITE" id="PS00941">
    <property type="entry name" value="CARBOXYLESTERASE_B_2"/>
    <property type="match status" value="1"/>
</dbReference>
<dbReference type="Proteomes" id="UP000019377">
    <property type="component" value="Unassembled WGS sequence"/>
</dbReference>
<dbReference type="InterPro" id="IPR019819">
    <property type="entry name" value="Carboxylesterase_B_CS"/>
</dbReference>
<feature type="domain" description="Carboxylesterase type B" evidence="5">
    <location>
        <begin position="48"/>
        <end position="549"/>
    </location>
</feature>
<dbReference type="InterPro" id="IPR019826">
    <property type="entry name" value="Carboxylesterase_B_AS"/>
</dbReference>
<evidence type="ECO:0000313" key="7">
    <source>
        <dbReference type="Proteomes" id="UP000019377"/>
    </source>
</evidence>
<dbReference type="GO" id="GO:0004104">
    <property type="term" value="F:cholinesterase activity"/>
    <property type="evidence" value="ECO:0007669"/>
    <property type="project" value="InterPro"/>
</dbReference>
<dbReference type="HOGENOM" id="CLU_006586_16_2_1"/>
<proteinExistence type="inferred from homology"/>
<keyword evidence="3 4" id="KW-0378">Hydrolase</keyword>
<dbReference type="OMA" id="TWTFARN"/>
<keyword evidence="7" id="KW-1185">Reference proteome</keyword>
<dbReference type="OrthoDB" id="408631at2759"/>
<evidence type="ECO:0000256" key="4">
    <source>
        <dbReference type="RuleBase" id="RU361235"/>
    </source>
</evidence>
<dbReference type="PROSITE" id="PS01173">
    <property type="entry name" value="LIPASE_GDXG_HIS"/>
    <property type="match status" value="1"/>
</dbReference>
<keyword evidence="4" id="KW-0732">Signal</keyword>
<dbReference type="PRINTS" id="PR00878">
    <property type="entry name" value="CHOLNESTRASE"/>
</dbReference>
<dbReference type="InterPro" id="IPR002168">
    <property type="entry name" value="Lipase_GDXG_HIS_AS"/>
</dbReference>